<keyword evidence="1" id="KW-0732">Signal</keyword>
<reference evidence="2 3" key="1">
    <citation type="submission" date="2017-05" db="EMBL/GenBank/DDBJ databases">
        <title>Genome sequence for an aflatoxigenic pathogen of Argentinian peanut, Aspergillus arachidicola.</title>
        <authorList>
            <person name="Moore G."/>
            <person name="Beltz S.B."/>
            <person name="Mack B.M."/>
        </authorList>
    </citation>
    <scope>NUCLEOTIDE SEQUENCE [LARGE SCALE GENOMIC DNA]</scope>
    <source>
        <strain evidence="2 3">CBS 117610</strain>
    </source>
</reference>
<dbReference type="PANTHER" id="PTHR34618:SF1">
    <property type="entry name" value="SECRETED PROTEIN"/>
    <property type="match status" value="1"/>
</dbReference>
<protein>
    <submittedName>
        <fullName evidence="2">Cell surface protein Mas1</fullName>
    </submittedName>
</protein>
<dbReference type="EMBL" id="NEXV01000312">
    <property type="protein sequence ID" value="PIG85644.1"/>
    <property type="molecule type" value="Genomic_DNA"/>
</dbReference>
<evidence type="ECO:0000313" key="2">
    <source>
        <dbReference type="EMBL" id="PIG85644.1"/>
    </source>
</evidence>
<dbReference type="Proteomes" id="UP000231358">
    <property type="component" value="Unassembled WGS sequence"/>
</dbReference>
<name>A0A2G7FYI2_9EURO</name>
<feature type="signal peptide" evidence="1">
    <location>
        <begin position="1"/>
        <end position="19"/>
    </location>
</feature>
<organism evidence="2 3">
    <name type="scientific">Aspergillus arachidicola</name>
    <dbReference type="NCBI Taxonomy" id="656916"/>
    <lineage>
        <taxon>Eukaryota</taxon>
        <taxon>Fungi</taxon>
        <taxon>Dikarya</taxon>
        <taxon>Ascomycota</taxon>
        <taxon>Pezizomycotina</taxon>
        <taxon>Eurotiomycetes</taxon>
        <taxon>Eurotiomycetidae</taxon>
        <taxon>Eurotiales</taxon>
        <taxon>Aspergillaceae</taxon>
        <taxon>Aspergillus</taxon>
        <taxon>Aspergillus subgen. Circumdati</taxon>
    </lineage>
</organism>
<comment type="caution">
    <text evidence="2">The sequence shown here is derived from an EMBL/GenBank/DDBJ whole genome shotgun (WGS) entry which is preliminary data.</text>
</comment>
<accession>A0A2G7FYI2</accession>
<evidence type="ECO:0000256" key="1">
    <source>
        <dbReference type="SAM" id="SignalP"/>
    </source>
</evidence>
<dbReference type="InterPro" id="IPR021476">
    <property type="entry name" value="Egh16-like"/>
</dbReference>
<feature type="chain" id="PRO_5013862722" evidence="1">
    <location>
        <begin position="20"/>
        <end position="295"/>
    </location>
</feature>
<sequence length="295" mass="29725">MLFIKAIALTGLAVSQVSAHGLITRVKGHNGIDMPGLTIQDGIPRDCPSGACGAQKDTAIIRDAEFGSVKASPLGRTLGAGPVNPAIVINNFMGVGTHKRSRVPASHRRRQLINDAAGVITNAGGAILNGVQDLADMTPVGGVIKGVQSTIDDAMAILPGTGSGAVTGNGVKENGMQLYAGKGASTGLPTASPDGVVTMIYHQVNQDGAGPLSAEIDPSSGGTDPKAFKSARVIQNIPGVAGFSTSSAMDYAVKVQVPQGMKCTGTVGAAKNVCIVRVRNNAISGPFGGSGAFTQ</sequence>
<evidence type="ECO:0000313" key="3">
    <source>
        <dbReference type="Proteomes" id="UP000231358"/>
    </source>
</evidence>
<gene>
    <name evidence="2" type="ORF">AARAC_003014</name>
</gene>
<dbReference type="AlphaFoldDB" id="A0A2G7FYI2"/>
<dbReference type="PANTHER" id="PTHR34618">
    <property type="entry name" value="SURFACE PROTEIN MAS1, PUTATIVE-RELATED"/>
    <property type="match status" value="1"/>
</dbReference>
<proteinExistence type="predicted"/>
<keyword evidence="3" id="KW-1185">Reference proteome</keyword>
<dbReference type="Pfam" id="PF11327">
    <property type="entry name" value="Egh16-like"/>
    <property type="match status" value="1"/>
</dbReference>
<dbReference type="STRING" id="656916.A0A2G7FYI2"/>